<dbReference type="InterPro" id="IPR002931">
    <property type="entry name" value="Transglutaminase-like"/>
</dbReference>
<dbReference type="GO" id="GO:0120125">
    <property type="term" value="C:PNGase complex"/>
    <property type="evidence" value="ECO:0007669"/>
    <property type="project" value="EnsemblFungi"/>
</dbReference>
<keyword evidence="2" id="KW-0479">Metal-binding</keyword>
<feature type="compositionally biased region" description="Basic and acidic residues" evidence="5">
    <location>
        <begin position="328"/>
        <end position="338"/>
    </location>
</feature>
<keyword evidence="3" id="KW-0862">Zinc</keyword>
<dbReference type="EMBL" id="LXTC01000008">
    <property type="protein sequence ID" value="OBA19046.1"/>
    <property type="molecule type" value="Genomic_DNA"/>
</dbReference>
<dbReference type="OrthoDB" id="409136at2759"/>
<accession>A0A1A0H4T3</accession>
<dbReference type="GO" id="GO:0097466">
    <property type="term" value="P:ubiquitin-dependent glycoprotein ERAD pathway"/>
    <property type="evidence" value="ECO:0007669"/>
    <property type="project" value="EnsemblFungi"/>
</dbReference>
<organism evidence="7 8">
    <name type="scientific">Metschnikowia bicuspidata var. bicuspidata NRRL YB-4993</name>
    <dbReference type="NCBI Taxonomy" id="869754"/>
    <lineage>
        <taxon>Eukaryota</taxon>
        <taxon>Fungi</taxon>
        <taxon>Dikarya</taxon>
        <taxon>Ascomycota</taxon>
        <taxon>Saccharomycotina</taxon>
        <taxon>Pichiomycetes</taxon>
        <taxon>Metschnikowiaceae</taxon>
        <taxon>Metschnikowia</taxon>
    </lineage>
</organism>
<dbReference type="Pfam" id="PF01841">
    <property type="entry name" value="Transglut_core"/>
    <property type="match status" value="1"/>
</dbReference>
<evidence type="ECO:0000256" key="5">
    <source>
        <dbReference type="SAM" id="MobiDB-lite"/>
    </source>
</evidence>
<evidence type="ECO:0000256" key="2">
    <source>
        <dbReference type="ARBA" id="ARBA00022723"/>
    </source>
</evidence>
<feature type="domain" description="Transglutaminase-like" evidence="6">
    <location>
        <begin position="171"/>
        <end position="229"/>
    </location>
</feature>
<comment type="similarity">
    <text evidence="1">Belongs to the transglutaminase-like superfamily. PNGase family.</text>
</comment>
<dbReference type="GO" id="GO:0005829">
    <property type="term" value="C:cytosol"/>
    <property type="evidence" value="ECO:0007669"/>
    <property type="project" value="EnsemblFungi"/>
</dbReference>
<protein>
    <recommendedName>
        <fullName evidence="4">Peptide:N-glycanase 1</fullName>
    </recommendedName>
</protein>
<dbReference type="Gene3D" id="2.20.25.10">
    <property type="match status" value="1"/>
</dbReference>
<dbReference type="AlphaFoldDB" id="A0A1A0H4T3"/>
<dbReference type="PANTHER" id="PTHR12143:SF19">
    <property type="entry name" value="PEPTIDE-N(4)-(N-ACETYL-BETA-GLUCOSAMINYL)ASPARAGINE AMIDASE"/>
    <property type="match status" value="1"/>
</dbReference>
<evidence type="ECO:0000259" key="6">
    <source>
        <dbReference type="SMART" id="SM00460"/>
    </source>
</evidence>
<keyword evidence="8" id="KW-1185">Reference proteome</keyword>
<dbReference type="SMART" id="SM00460">
    <property type="entry name" value="TGc"/>
    <property type="match status" value="1"/>
</dbReference>
<dbReference type="Gene3D" id="3.10.620.30">
    <property type="match status" value="1"/>
</dbReference>
<evidence type="ECO:0000313" key="8">
    <source>
        <dbReference type="Proteomes" id="UP000092555"/>
    </source>
</evidence>
<dbReference type="PANTHER" id="PTHR12143">
    <property type="entry name" value="PEPTIDE N-GLYCANASE PNGASE -RELATED"/>
    <property type="match status" value="1"/>
</dbReference>
<dbReference type="GO" id="GO:0046872">
    <property type="term" value="F:metal ion binding"/>
    <property type="evidence" value="ECO:0007669"/>
    <property type="project" value="UniProtKB-KW"/>
</dbReference>
<proteinExistence type="inferred from homology"/>
<evidence type="ECO:0000256" key="4">
    <source>
        <dbReference type="ARBA" id="ARBA00032858"/>
    </source>
</evidence>
<reference evidence="7 8" key="1">
    <citation type="submission" date="2016-05" db="EMBL/GenBank/DDBJ databases">
        <title>Comparative genomics of biotechnologically important yeasts.</title>
        <authorList>
            <consortium name="DOE Joint Genome Institute"/>
            <person name="Riley R."/>
            <person name="Haridas S."/>
            <person name="Wolfe K.H."/>
            <person name="Lopes M.R."/>
            <person name="Hittinger C.T."/>
            <person name="Goker M."/>
            <person name="Salamov A."/>
            <person name="Wisecaver J."/>
            <person name="Long T.M."/>
            <person name="Aerts A.L."/>
            <person name="Barry K."/>
            <person name="Choi C."/>
            <person name="Clum A."/>
            <person name="Coughlan A.Y."/>
            <person name="Deshpande S."/>
            <person name="Douglass A.P."/>
            <person name="Hanson S.J."/>
            <person name="Klenk H.-P."/>
            <person name="LaButti K."/>
            <person name="Lapidus A."/>
            <person name="Lindquist E."/>
            <person name="Lipzen A."/>
            <person name="Meier-kolthoff J.P."/>
            <person name="Ohm R.A."/>
            <person name="Otillar R.P."/>
            <person name="Pangilinan J."/>
            <person name="Peng Y."/>
            <person name="Rokas A."/>
            <person name="Rosa C.A."/>
            <person name="Scheuner C."/>
            <person name="Sibirny A.A."/>
            <person name="Slot J.C."/>
            <person name="Stielow J.B."/>
            <person name="Sun H."/>
            <person name="Kurtzman C.P."/>
            <person name="Blackwell M."/>
            <person name="Grigoriev I.V."/>
            <person name="Jeffries T.W."/>
        </authorList>
    </citation>
    <scope>NUCLEOTIDE SEQUENCE [LARGE SCALE GENOMIC DNA]</scope>
    <source>
        <strain evidence="7 8">NRRL YB-4993</strain>
    </source>
</reference>
<dbReference type="InterPro" id="IPR050883">
    <property type="entry name" value="PNGase"/>
</dbReference>
<dbReference type="GO" id="GO:0005634">
    <property type="term" value="C:nucleus"/>
    <property type="evidence" value="ECO:0007669"/>
    <property type="project" value="EnsemblFungi"/>
</dbReference>
<evidence type="ECO:0000256" key="3">
    <source>
        <dbReference type="ARBA" id="ARBA00022833"/>
    </source>
</evidence>
<feature type="region of interest" description="Disordered" evidence="5">
    <location>
        <begin position="328"/>
        <end position="360"/>
    </location>
</feature>
<dbReference type="InterPro" id="IPR038765">
    <property type="entry name" value="Papain-like_cys_pep_sf"/>
</dbReference>
<dbReference type="RefSeq" id="XP_018709581.1">
    <property type="nucleotide sequence ID" value="XM_018856370.1"/>
</dbReference>
<dbReference type="GO" id="GO:0006515">
    <property type="term" value="P:protein quality control for misfolded or incompletely synthesized proteins"/>
    <property type="evidence" value="ECO:0007669"/>
    <property type="project" value="EnsemblFungi"/>
</dbReference>
<gene>
    <name evidence="7" type="ORF">METBIDRAFT_33664</name>
</gene>
<sequence length="360" mass="41442">MGVCLDYKHLANLLLISYTKGMLDLAKTKGSRRIYVKSQADSRIIRSIQRISHDLKHYDISESLEKALDLIDLDKIYAGVYQREMSSVNTALGYEDLVVLETLRYFKADFFSWVNRPACPKCKKDGDNIQPKGSEAPPEINPDEISVIEVYTCIDCNQRVEFPRINNPARLLETRRGRCGEWVNCFMLILKAILGPEVPTRYIWNAEDHVWCEYYSHKMKRWVHLDPCEDVFDEPSLYSRNWGKKMSWVLGISHDYVVDLSGKYVTERGKTIPKNTVANEQAIARFLESYNALLLSQNWDALQLLDASVDEKYLKLYYETLLPQAKERNDSKVAHSESENLPQGRQTGDALWTAARGENG</sequence>
<comment type="caution">
    <text evidence="7">The sequence shown here is derived from an EMBL/GenBank/DDBJ whole genome shotgun (WGS) entry which is preliminary data.</text>
</comment>
<dbReference type="STRING" id="869754.A0A1A0H4T3"/>
<name>A0A1A0H4T3_9ASCO</name>
<evidence type="ECO:0000313" key="7">
    <source>
        <dbReference type="EMBL" id="OBA19046.1"/>
    </source>
</evidence>
<dbReference type="GeneID" id="30029346"/>
<evidence type="ECO:0000256" key="1">
    <source>
        <dbReference type="ARBA" id="ARBA00009390"/>
    </source>
</evidence>
<dbReference type="SUPFAM" id="SSF54001">
    <property type="entry name" value="Cysteine proteinases"/>
    <property type="match status" value="1"/>
</dbReference>
<dbReference type="Proteomes" id="UP000092555">
    <property type="component" value="Unassembled WGS sequence"/>
</dbReference>
<dbReference type="GO" id="GO:0000224">
    <property type="term" value="F:peptide-N4-(N-acetyl-beta-glucosaminyl)asparagine amidase activity"/>
    <property type="evidence" value="ECO:0007669"/>
    <property type="project" value="EnsemblFungi"/>
</dbReference>